<feature type="region of interest" description="Disordered" evidence="1">
    <location>
        <begin position="1"/>
        <end position="28"/>
    </location>
</feature>
<keyword evidence="3" id="KW-1185">Reference proteome</keyword>
<gene>
    <name evidence="2" type="ORF">A8926_0291</name>
</gene>
<protein>
    <submittedName>
        <fullName evidence="2">Uncharacterized protein</fullName>
    </submittedName>
</protein>
<dbReference type="EMBL" id="PJNB01000001">
    <property type="protein sequence ID" value="PKW12801.1"/>
    <property type="molecule type" value="Genomic_DNA"/>
</dbReference>
<sequence length="90" mass="9332">MLAAPDAPAPADSATADSATALRPTPVMREGHLRPTCRLTIPVEGALRSTDLGGHSHSMVPGGLEVTSRVTRLTSATSLVIRVEIRSSTS</sequence>
<dbReference type="AlphaFoldDB" id="A0A2N3XQ84"/>
<dbReference type="Proteomes" id="UP000233786">
    <property type="component" value="Unassembled WGS sequence"/>
</dbReference>
<accession>A0A2N3XQ84</accession>
<evidence type="ECO:0000256" key="1">
    <source>
        <dbReference type="SAM" id="MobiDB-lite"/>
    </source>
</evidence>
<name>A0A2N3XQ84_SACSN</name>
<feature type="compositionally biased region" description="Low complexity" evidence="1">
    <location>
        <begin position="1"/>
        <end position="21"/>
    </location>
</feature>
<evidence type="ECO:0000313" key="2">
    <source>
        <dbReference type="EMBL" id="PKW12801.1"/>
    </source>
</evidence>
<organism evidence="2 3">
    <name type="scientific">Saccharopolyspora spinosa</name>
    <dbReference type="NCBI Taxonomy" id="60894"/>
    <lineage>
        <taxon>Bacteria</taxon>
        <taxon>Bacillati</taxon>
        <taxon>Actinomycetota</taxon>
        <taxon>Actinomycetes</taxon>
        <taxon>Pseudonocardiales</taxon>
        <taxon>Pseudonocardiaceae</taxon>
        <taxon>Saccharopolyspora</taxon>
    </lineage>
</organism>
<evidence type="ECO:0000313" key="3">
    <source>
        <dbReference type="Proteomes" id="UP000233786"/>
    </source>
</evidence>
<reference evidence="2" key="1">
    <citation type="submission" date="2017-12" db="EMBL/GenBank/DDBJ databases">
        <title>Sequencing the genomes of 1000 Actinobacteria strains.</title>
        <authorList>
            <person name="Klenk H.-P."/>
        </authorList>
    </citation>
    <scope>NUCLEOTIDE SEQUENCE [LARGE SCALE GENOMIC DNA]</scope>
    <source>
        <strain evidence="2">DSM 44228</strain>
    </source>
</reference>
<comment type="caution">
    <text evidence="2">The sequence shown here is derived from an EMBL/GenBank/DDBJ whole genome shotgun (WGS) entry which is preliminary data.</text>
</comment>
<proteinExistence type="predicted"/>